<dbReference type="GO" id="GO:0004413">
    <property type="term" value="F:homoserine kinase activity"/>
    <property type="evidence" value="ECO:0007669"/>
    <property type="project" value="UniProtKB-EC"/>
</dbReference>
<evidence type="ECO:0000256" key="8">
    <source>
        <dbReference type="HAMAP-Rule" id="MF_00301"/>
    </source>
</evidence>
<keyword evidence="1 8" id="KW-0028">Amino-acid biosynthesis</keyword>
<evidence type="ECO:0000256" key="6">
    <source>
        <dbReference type="ARBA" id="ARBA00022840"/>
    </source>
</evidence>
<keyword evidence="3 8" id="KW-0791">Threonine biosynthesis</keyword>
<evidence type="ECO:0000259" key="10">
    <source>
        <dbReference type="Pfam" id="PF01636"/>
    </source>
</evidence>
<dbReference type="EC" id="2.7.1.39" evidence="8 9"/>
<evidence type="ECO:0000256" key="2">
    <source>
        <dbReference type="ARBA" id="ARBA00022679"/>
    </source>
</evidence>
<keyword evidence="4 8" id="KW-0547">Nucleotide-binding</keyword>
<feature type="domain" description="Aminoglycoside phosphotransferase" evidence="10">
    <location>
        <begin position="27"/>
        <end position="262"/>
    </location>
</feature>
<keyword evidence="6 8" id="KW-0067">ATP-binding</keyword>
<accession>A0ABX7B7R7</accession>
<dbReference type="CDD" id="cd05153">
    <property type="entry name" value="HomoserineK_II"/>
    <property type="match status" value="1"/>
</dbReference>
<reference evidence="11" key="1">
    <citation type="submission" date="2021-02" db="EMBL/GenBank/DDBJ databases">
        <title>Skermanella TT6 skin isolate.</title>
        <authorList>
            <person name="Lee K."/>
            <person name="Ganzorig M."/>
        </authorList>
    </citation>
    <scope>NUCLEOTIDE SEQUENCE</scope>
    <source>
        <strain evidence="11">TT6</strain>
    </source>
</reference>
<dbReference type="Pfam" id="PF01636">
    <property type="entry name" value="APH"/>
    <property type="match status" value="1"/>
</dbReference>
<dbReference type="PANTHER" id="PTHR21064:SF6">
    <property type="entry name" value="AMINOGLYCOSIDE PHOSPHOTRANSFERASE DOMAIN-CONTAINING PROTEIN"/>
    <property type="match status" value="1"/>
</dbReference>
<keyword evidence="2 8" id="KW-0808">Transferase</keyword>
<evidence type="ECO:0000256" key="3">
    <source>
        <dbReference type="ARBA" id="ARBA00022697"/>
    </source>
</evidence>
<comment type="catalytic activity">
    <reaction evidence="8">
        <text>L-homoserine + ATP = O-phospho-L-homoserine + ADP + H(+)</text>
        <dbReference type="Rhea" id="RHEA:13985"/>
        <dbReference type="ChEBI" id="CHEBI:15378"/>
        <dbReference type="ChEBI" id="CHEBI:30616"/>
        <dbReference type="ChEBI" id="CHEBI:57476"/>
        <dbReference type="ChEBI" id="CHEBI:57590"/>
        <dbReference type="ChEBI" id="CHEBI:456216"/>
        <dbReference type="EC" id="2.7.1.39"/>
    </reaction>
</comment>
<dbReference type="InterPro" id="IPR050249">
    <property type="entry name" value="Pseudomonas-type_ThrB"/>
</dbReference>
<proteinExistence type="inferred from homology"/>
<keyword evidence="5 8" id="KW-0418">Kinase</keyword>
<dbReference type="NCBIfam" id="NF003558">
    <property type="entry name" value="PRK05231.1"/>
    <property type="match status" value="1"/>
</dbReference>
<dbReference type="InterPro" id="IPR011009">
    <property type="entry name" value="Kinase-like_dom_sf"/>
</dbReference>
<dbReference type="Proteomes" id="UP000595197">
    <property type="component" value="Chromosome"/>
</dbReference>
<evidence type="ECO:0000256" key="4">
    <source>
        <dbReference type="ARBA" id="ARBA00022741"/>
    </source>
</evidence>
<protein>
    <recommendedName>
        <fullName evidence="8 9">Homoserine kinase</fullName>
        <shortName evidence="8">HK</shortName>
        <shortName evidence="8">HSK</shortName>
        <ecNumber evidence="8 9">2.7.1.39</ecNumber>
    </recommendedName>
</protein>
<dbReference type="Gene3D" id="3.30.200.20">
    <property type="entry name" value="Phosphorylase Kinase, domain 1"/>
    <property type="match status" value="1"/>
</dbReference>
<dbReference type="PANTHER" id="PTHR21064">
    <property type="entry name" value="AMINOGLYCOSIDE PHOSPHOTRANSFERASE DOMAIN-CONTAINING PROTEIN-RELATED"/>
    <property type="match status" value="1"/>
</dbReference>
<organism evidence="11 12">
    <name type="scientific">Skermanella cutis</name>
    <dbReference type="NCBI Taxonomy" id="2775420"/>
    <lineage>
        <taxon>Bacteria</taxon>
        <taxon>Pseudomonadati</taxon>
        <taxon>Pseudomonadota</taxon>
        <taxon>Alphaproteobacteria</taxon>
        <taxon>Rhodospirillales</taxon>
        <taxon>Azospirillaceae</taxon>
        <taxon>Skermanella</taxon>
    </lineage>
</organism>
<dbReference type="HAMAP" id="MF_00301">
    <property type="entry name" value="Homoser_kinase_2"/>
    <property type="match status" value="1"/>
</dbReference>
<dbReference type="InterPro" id="IPR005280">
    <property type="entry name" value="Homoserine_kinase_II"/>
</dbReference>
<comment type="similarity">
    <text evidence="7 8">Belongs to the pseudomonas-type ThrB family.</text>
</comment>
<evidence type="ECO:0000256" key="9">
    <source>
        <dbReference type="NCBIfam" id="TIGR00938"/>
    </source>
</evidence>
<evidence type="ECO:0000256" key="5">
    <source>
        <dbReference type="ARBA" id="ARBA00022777"/>
    </source>
</evidence>
<dbReference type="InterPro" id="IPR002575">
    <property type="entry name" value="Aminoglycoside_PTrfase"/>
</dbReference>
<dbReference type="NCBIfam" id="TIGR00938">
    <property type="entry name" value="thrB_alt"/>
    <property type="match status" value="1"/>
</dbReference>
<dbReference type="EMBL" id="CP067420">
    <property type="protein sequence ID" value="QQP89146.1"/>
    <property type="molecule type" value="Genomic_DNA"/>
</dbReference>
<comment type="pathway">
    <text evidence="8">Amino-acid biosynthesis; L-threonine biosynthesis; L-threonine from L-aspartate: step 4/5.</text>
</comment>
<keyword evidence="12" id="KW-1185">Reference proteome</keyword>
<dbReference type="RefSeq" id="WP_201075036.1">
    <property type="nucleotide sequence ID" value="NZ_CP067420.1"/>
</dbReference>
<evidence type="ECO:0000256" key="7">
    <source>
        <dbReference type="ARBA" id="ARBA00038240"/>
    </source>
</evidence>
<name>A0ABX7B7R7_9PROT</name>
<evidence type="ECO:0000313" key="12">
    <source>
        <dbReference type="Proteomes" id="UP000595197"/>
    </source>
</evidence>
<gene>
    <name evidence="8" type="primary">thrB</name>
    <name evidence="11" type="ORF">IGS68_24655</name>
</gene>
<dbReference type="SUPFAM" id="SSF56112">
    <property type="entry name" value="Protein kinase-like (PK-like)"/>
    <property type="match status" value="1"/>
</dbReference>
<evidence type="ECO:0000256" key="1">
    <source>
        <dbReference type="ARBA" id="ARBA00022605"/>
    </source>
</evidence>
<dbReference type="Gene3D" id="3.90.1200.10">
    <property type="match status" value="1"/>
</dbReference>
<evidence type="ECO:0000313" key="11">
    <source>
        <dbReference type="EMBL" id="QQP89146.1"/>
    </source>
</evidence>
<sequence length="325" mass="35650">MAVYTEVSDEDLNAFIAQYPLGAVLSCKGIAEGVENSNYLLVTESGPYILTLYEKRVNRADLPFFLGLMEHLSAKGVGCPVPLHGHDGEALRELCGRPAVLVTFLNGMWPRRIDPYHCAALGEAMAAMHLAGADFAMGRANNLSVSGWRPLFEACADRAHEVKPGLAEALAAELDLLEARWPSAEGPDALPSGVIHADLFPDNVFFRGRDLSGLIDFYFACTDLLAYDVAICLNAWCFEPDGAFNATKARLLLSSYRKVRPLSDAELAALPLLARGSALRFLLTRLYDLLNHPAGAFVKPKNPLEYWNKLRFHQQVRGPGDYGLE</sequence>